<dbReference type="Proteomes" id="UP001519863">
    <property type="component" value="Unassembled WGS sequence"/>
</dbReference>
<gene>
    <name evidence="1" type="ORF">KZ829_06820</name>
</gene>
<keyword evidence="2" id="KW-1185">Reference proteome</keyword>
<sequence>MAMHAEYAHHLSVARDRNRTRVERDIALADVLLAPDPTTPAALDVGITLHERAATARSTVSLIRLGIAYRERGSRQKRPDDLRRAVEVTRLALTDPAMPPRPRADALSMLALALTSRFELTGEQGDVTEALTVAREAAHTDIEPGRHLRLNNLGFVLIMFLHHVGGRSLRTELVEVAQAAVATAADQHERGFAAGLLAAALSERAAATGDIGDRTAAITASRHAVDALTGHPEQANHLANLAKYHFDRYGDVHSLDDLDQAVTSAQAARAGMDADDPRRGDLLSTLTGALEHRFTLRGDIDDLLAAVAAAEETVQGSPPSSARHAAMLSNLATVRRALAEQTADPGDANEAIRVAQRAAAIDGDRNPIRLLTLASCYGTRFRVTGDATDLDRAARPLRQALTIVPAEHPFRATLLSELGQRLIERYAHTPDTPSLLTEAIDLFRRAAGLTTAPSTDRIRAAGRWGAAAGRHGRLADAARGNATAVRLLPLAAWHGLDRHSQETQLRTWNPVVTTAAAQAIDLDHPGDAVEQLEHGRNVLWSHDLGRRADLTGLHAVNPDLAGRLDTVRRTLN</sequence>
<dbReference type="InterPro" id="IPR011990">
    <property type="entry name" value="TPR-like_helical_dom_sf"/>
</dbReference>
<dbReference type="Gene3D" id="1.25.40.10">
    <property type="entry name" value="Tetratricopeptide repeat domain"/>
    <property type="match status" value="1"/>
</dbReference>
<reference evidence="1 2" key="1">
    <citation type="journal article" date="2013" name="Antonie Van Leeuwenhoek">
        <title>Actinoplanes hulinensis sp. nov., a novel actinomycete isolated from soybean root (Glycine max (L.) Merr).</title>
        <authorList>
            <person name="Shen Y."/>
            <person name="Liu C."/>
            <person name="Wang X."/>
            <person name="Zhao J."/>
            <person name="Jia F."/>
            <person name="Zhang Y."/>
            <person name="Wang L."/>
            <person name="Yang D."/>
            <person name="Xiang W."/>
        </authorList>
    </citation>
    <scope>NUCLEOTIDE SEQUENCE [LARGE SCALE GENOMIC DNA]</scope>
    <source>
        <strain evidence="1 2">NEAU-M9</strain>
    </source>
</reference>
<protein>
    <recommendedName>
        <fullName evidence="3">Tetratricopeptide repeat protein</fullName>
    </recommendedName>
</protein>
<accession>A0ABS7AXF5</accession>
<evidence type="ECO:0000313" key="2">
    <source>
        <dbReference type="Proteomes" id="UP001519863"/>
    </source>
</evidence>
<comment type="caution">
    <text evidence="1">The sequence shown here is derived from an EMBL/GenBank/DDBJ whole genome shotgun (WGS) entry which is preliminary data.</text>
</comment>
<evidence type="ECO:0008006" key="3">
    <source>
        <dbReference type="Google" id="ProtNLM"/>
    </source>
</evidence>
<dbReference type="EMBL" id="JAHXZI010000003">
    <property type="protein sequence ID" value="MBW6433454.1"/>
    <property type="molecule type" value="Genomic_DNA"/>
</dbReference>
<name>A0ABS7AXF5_9ACTN</name>
<dbReference type="RefSeq" id="WP_220142990.1">
    <property type="nucleotide sequence ID" value="NZ_JAHXZI010000003.1"/>
</dbReference>
<organism evidence="1 2">
    <name type="scientific">Actinoplanes hulinensis</name>
    <dbReference type="NCBI Taxonomy" id="1144547"/>
    <lineage>
        <taxon>Bacteria</taxon>
        <taxon>Bacillati</taxon>
        <taxon>Actinomycetota</taxon>
        <taxon>Actinomycetes</taxon>
        <taxon>Micromonosporales</taxon>
        <taxon>Micromonosporaceae</taxon>
        <taxon>Actinoplanes</taxon>
    </lineage>
</organism>
<proteinExistence type="predicted"/>
<evidence type="ECO:0000313" key="1">
    <source>
        <dbReference type="EMBL" id="MBW6433454.1"/>
    </source>
</evidence>